<keyword evidence="5" id="KW-1185">Reference proteome</keyword>
<feature type="transmembrane region" description="Helical" evidence="2">
    <location>
        <begin position="258"/>
        <end position="291"/>
    </location>
</feature>
<dbReference type="Pfam" id="PF25231">
    <property type="entry name" value="DUF7847"/>
    <property type="match status" value="1"/>
</dbReference>
<keyword evidence="2" id="KW-0472">Membrane</keyword>
<dbReference type="STRING" id="1678637.AC230_28855"/>
<dbReference type="PATRIC" id="fig|1678637.3.peg.6153"/>
<dbReference type="AlphaFoldDB" id="A0A0K9X7X4"/>
<feature type="transmembrane region" description="Helical" evidence="2">
    <location>
        <begin position="175"/>
        <end position="200"/>
    </location>
</feature>
<feature type="region of interest" description="Disordered" evidence="1">
    <location>
        <begin position="1"/>
        <end position="47"/>
    </location>
</feature>
<dbReference type="PANTHER" id="PTHR33133:SF1">
    <property type="entry name" value="EXPRESSED PROTEIN-RELATED"/>
    <property type="match status" value="1"/>
</dbReference>
<keyword evidence="2" id="KW-0812">Transmembrane</keyword>
<sequence>MNDSPGPGAPGPSPSGQPPGWPPPGGQQPGWGWGHTPWAPPPRAPQPGVIPLRPLGVGEILQGSLSTMVKHWRVVLPVAFGVSLVTQAVATVVTGLWREDSEALENLRDNASPSRVVEAMGDSIGTMGVTMVIGLIGSIIAATMLTVVVSRAVLGQSVTAGEAWQSSRPQLARMAGLLLLIPLLMVAFLAVCTAPGLLLYAAGADAVGAALALFGALGGMVGTMWLWIRYCLAAPVLVLEKQGVIASMRRSAKLVRGAWWRIFGVQILALLLLFAVAMIVEIPVGIVQLIAAGDLESATTFSWTSAVITGVGAVISSTLTLPFTAGVTALIYMDQRIRRESLDVELIRAAGQAPVG</sequence>
<gene>
    <name evidence="4" type="ORF">AC230_28855</name>
</gene>
<evidence type="ECO:0000259" key="3">
    <source>
        <dbReference type="Pfam" id="PF25231"/>
    </source>
</evidence>
<evidence type="ECO:0000256" key="2">
    <source>
        <dbReference type="SAM" id="Phobius"/>
    </source>
</evidence>
<keyword evidence="2" id="KW-1133">Transmembrane helix</keyword>
<feature type="transmembrane region" description="Helical" evidence="2">
    <location>
        <begin position="206"/>
        <end position="228"/>
    </location>
</feature>
<proteinExistence type="predicted"/>
<dbReference type="PANTHER" id="PTHR33133">
    <property type="entry name" value="OS08G0107100 PROTEIN-RELATED"/>
    <property type="match status" value="1"/>
</dbReference>
<evidence type="ECO:0000313" key="5">
    <source>
        <dbReference type="Proteomes" id="UP000037288"/>
    </source>
</evidence>
<dbReference type="EMBL" id="LFXA01000018">
    <property type="protein sequence ID" value="KNB49293.1"/>
    <property type="molecule type" value="Genomic_DNA"/>
</dbReference>
<feature type="transmembrane region" description="Helical" evidence="2">
    <location>
        <begin position="303"/>
        <end position="332"/>
    </location>
</feature>
<evidence type="ECO:0000313" key="4">
    <source>
        <dbReference type="EMBL" id="KNB49293.1"/>
    </source>
</evidence>
<evidence type="ECO:0000256" key="1">
    <source>
        <dbReference type="SAM" id="MobiDB-lite"/>
    </source>
</evidence>
<protein>
    <submittedName>
        <fullName evidence="4">Membrane protein</fullName>
    </submittedName>
</protein>
<reference evidence="5" key="1">
    <citation type="submission" date="2015-07" db="EMBL/GenBank/DDBJ databases">
        <title>Draft genome sequence of Streptomyces sp. CMAA 1322, a bacterium isolated from Caatinga biome, from dry forest semiarid of Brazil.</title>
        <authorList>
            <person name="Santos S.N."/>
            <person name="Gacesa R."/>
            <person name="Taketani R.G."/>
            <person name="Long P.F."/>
            <person name="Melo I.S."/>
        </authorList>
    </citation>
    <scope>NUCLEOTIDE SEQUENCE [LARGE SCALE GENOMIC DNA]</scope>
    <source>
        <strain evidence="5">CMAA 1322</strain>
    </source>
</reference>
<accession>A0A0K9X7X4</accession>
<feature type="transmembrane region" description="Helical" evidence="2">
    <location>
        <begin position="74"/>
        <end position="97"/>
    </location>
</feature>
<dbReference type="Proteomes" id="UP000037288">
    <property type="component" value="Unassembled WGS sequence"/>
</dbReference>
<organism evidence="4 5">
    <name type="scientific">Streptomyces caatingaensis</name>
    <dbReference type="NCBI Taxonomy" id="1678637"/>
    <lineage>
        <taxon>Bacteria</taxon>
        <taxon>Bacillati</taxon>
        <taxon>Actinomycetota</taxon>
        <taxon>Actinomycetes</taxon>
        <taxon>Kitasatosporales</taxon>
        <taxon>Streptomycetaceae</taxon>
        <taxon>Streptomyces</taxon>
    </lineage>
</organism>
<feature type="transmembrane region" description="Helical" evidence="2">
    <location>
        <begin position="129"/>
        <end position="154"/>
    </location>
</feature>
<feature type="compositionally biased region" description="Pro residues" evidence="1">
    <location>
        <begin position="7"/>
        <end position="26"/>
    </location>
</feature>
<name>A0A0K9X7X4_9ACTN</name>
<dbReference type="RefSeq" id="WP_078871644.1">
    <property type="nucleotide sequence ID" value="NZ_LFXA01000018.1"/>
</dbReference>
<dbReference type="InterPro" id="IPR057169">
    <property type="entry name" value="DUF7847"/>
</dbReference>
<feature type="domain" description="DUF7847" evidence="3">
    <location>
        <begin position="57"/>
        <end position="333"/>
    </location>
</feature>
<comment type="caution">
    <text evidence="4">The sequence shown here is derived from an EMBL/GenBank/DDBJ whole genome shotgun (WGS) entry which is preliminary data.</text>
</comment>